<protein>
    <submittedName>
        <fullName evidence="2">Uncharacterized protein</fullName>
    </submittedName>
</protein>
<sequence length="73" mass="7961">MHGSMAQEDTIYPQSSDWNAMRTQEKSLRAAILSSEIYEQAPQPRGLRLWLPGIVGVTVLVTTTVVLGAGVFS</sequence>
<comment type="caution">
    <text evidence="2">The sequence shown here is derived from an EMBL/GenBank/DDBJ whole genome shotgun (WGS) entry which is preliminary data.</text>
</comment>
<keyword evidence="1" id="KW-1133">Transmembrane helix</keyword>
<evidence type="ECO:0000313" key="2">
    <source>
        <dbReference type="EMBL" id="MBB3986754.1"/>
    </source>
</evidence>
<keyword evidence="1" id="KW-0812">Transmembrane</keyword>
<reference evidence="2 3" key="1">
    <citation type="submission" date="2020-08" db="EMBL/GenBank/DDBJ databases">
        <title>Genomic Encyclopedia of Type Strains, Phase IV (KMG-IV): sequencing the most valuable type-strain genomes for metagenomic binning, comparative biology and taxonomic classification.</title>
        <authorList>
            <person name="Goeker M."/>
        </authorList>
    </citation>
    <scope>NUCLEOTIDE SEQUENCE [LARGE SCALE GENOMIC DNA]</scope>
    <source>
        <strain evidence="2 3">DSM 102235</strain>
    </source>
</reference>
<dbReference type="EMBL" id="JACIEJ010000007">
    <property type="protein sequence ID" value="MBB3986754.1"/>
    <property type="molecule type" value="Genomic_DNA"/>
</dbReference>
<evidence type="ECO:0000256" key="1">
    <source>
        <dbReference type="SAM" id="Phobius"/>
    </source>
</evidence>
<gene>
    <name evidence="2" type="ORF">GGQ68_003097</name>
</gene>
<accession>A0A7W6DQ49</accession>
<keyword evidence="3" id="KW-1185">Reference proteome</keyword>
<dbReference type="Proteomes" id="UP000541426">
    <property type="component" value="Unassembled WGS sequence"/>
</dbReference>
<feature type="transmembrane region" description="Helical" evidence="1">
    <location>
        <begin position="49"/>
        <end position="72"/>
    </location>
</feature>
<keyword evidence="1" id="KW-0472">Membrane</keyword>
<organism evidence="2 3">
    <name type="scientific">Sagittula marina</name>
    <dbReference type="NCBI Taxonomy" id="943940"/>
    <lineage>
        <taxon>Bacteria</taxon>
        <taxon>Pseudomonadati</taxon>
        <taxon>Pseudomonadota</taxon>
        <taxon>Alphaproteobacteria</taxon>
        <taxon>Rhodobacterales</taxon>
        <taxon>Roseobacteraceae</taxon>
        <taxon>Sagittula</taxon>
    </lineage>
</organism>
<evidence type="ECO:0000313" key="3">
    <source>
        <dbReference type="Proteomes" id="UP000541426"/>
    </source>
</evidence>
<dbReference type="AlphaFoldDB" id="A0A7W6DQ49"/>
<proteinExistence type="predicted"/>
<name>A0A7W6DQ49_9RHOB</name>